<comment type="caution">
    <text evidence="1">The sequence shown here is derived from an EMBL/GenBank/DDBJ whole genome shotgun (WGS) entry which is preliminary data.</text>
</comment>
<organism evidence="1">
    <name type="scientific">marine sediment metagenome</name>
    <dbReference type="NCBI Taxonomy" id="412755"/>
    <lineage>
        <taxon>unclassified sequences</taxon>
        <taxon>metagenomes</taxon>
        <taxon>ecological metagenomes</taxon>
    </lineage>
</organism>
<gene>
    <name evidence="1" type="ORF">LCGC14_1130900</name>
</gene>
<accession>A0A0F9M5Z5</accession>
<proteinExistence type="predicted"/>
<dbReference type="AlphaFoldDB" id="A0A0F9M5Z5"/>
<reference evidence="1" key="1">
    <citation type="journal article" date="2015" name="Nature">
        <title>Complex archaea that bridge the gap between prokaryotes and eukaryotes.</title>
        <authorList>
            <person name="Spang A."/>
            <person name="Saw J.H."/>
            <person name="Jorgensen S.L."/>
            <person name="Zaremba-Niedzwiedzka K."/>
            <person name="Martijn J."/>
            <person name="Lind A.E."/>
            <person name="van Eijk R."/>
            <person name="Schleper C."/>
            <person name="Guy L."/>
            <person name="Ettema T.J."/>
        </authorList>
    </citation>
    <scope>NUCLEOTIDE SEQUENCE</scope>
</reference>
<name>A0A0F9M5Z5_9ZZZZ</name>
<sequence>MAINVESAKRAEEIAKRLAVEAGQAESLWELFLMPAYAELTSRAAPNDTAEQESGE</sequence>
<evidence type="ECO:0000313" key="1">
    <source>
        <dbReference type="EMBL" id="KKN01119.1"/>
    </source>
</evidence>
<protein>
    <submittedName>
        <fullName evidence="1">Uncharacterized protein</fullName>
    </submittedName>
</protein>
<dbReference type="EMBL" id="LAZR01005296">
    <property type="protein sequence ID" value="KKN01119.1"/>
    <property type="molecule type" value="Genomic_DNA"/>
</dbReference>